<feature type="region of interest" description="Disordered" evidence="4">
    <location>
        <begin position="648"/>
        <end position="679"/>
    </location>
</feature>
<accession>V4B3I6</accession>
<keyword evidence="2" id="KW-0863">Zinc-finger</keyword>
<dbReference type="KEGG" id="lgi:LOTGIDRAFT_229992"/>
<dbReference type="Gene3D" id="1.20.120.20">
    <property type="entry name" value="Apolipoprotein"/>
    <property type="match status" value="1"/>
</dbReference>
<gene>
    <name evidence="6" type="ORF">LOTGIDRAFT_229992</name>
</gene>
<feature type="region of interest" description="Disordered" evidence="4">
    <location>
        <begin position="572"/>
        <end position="594"/>
    </location>
</feature>
<evidence type="ECO:0000256" key="4">
    <source>
        <dbReference type="SAM" id="MobiDB-lite"/>
    </source>
</evidence>
<dbReference type="Proteomes" id="UP000030746">
    <property type="component" value="Unassembled WGS sequence"/>
</dbReference>
<evidence type="ECO:0000259" key="5">
    <source>
        <dbReference type="PROSITE" id="PS51800"/>
    </source>
</evidence>
<evidence type="ECO:0000256" key="1">
    <source>
        <dbReference type="ARBA" id="ARBA00022723"/>
    </source>
</evidence>
<feature type="compositionally biased region" description="Basic and acidic residues" evidence="4">
    <location>
        <begin position="393"/>
        <end position="408"/>
    </location>
</feature>
<evidence type="ECO:0000256" key="3">
    <source>
        <dbReference type="ARBA" id="ARBA00022833"/>
    </source>
</evidence>
<dbReference type="HOGENOM" id="CLU_405057_0_0_1"/>
<evidence type="ECO:0000313" key="6">
    <source>
        <dbReference type="EMBL" id="ESP04918.1"/>
    </source>
</evidence>
<evidence type="ECO:0000256" key="2">
    <source>
        <dbReference type="ARBA" id="ARBA00022771"/>
    </source>
</evidence>
<dbReference type="AlphaFoldDB" id="V4B3I6"/>
<dbReference type="CTD" id="20248168"/>
<feature type="region of interest" description="Disordered" evidence="4">
    <location>
        <begin position="393"/>
        <end position="415"/>
    </location>
</feature>
<dbReference type="GeneID" id="20248168"/>
<dbReference type="OrthoDB" id="10069248at2759"/>
<feature type="compositionally biased region" description="Basic and acidic residues" evidence="4">
    <location>
        <begin position="170"/>
        <end position="186"/>
    </location>
</feature>
<dbReference type="GO" id="GO:0008270">
    <property type="term" value="F:zinc ion binding"/>
    <property type="evidence" value="ECO:0007669"/>
    <property type="project" value="UniProtKB-KW"/>
</dbReference>
<feature type="region of interest" description="Disordered" evidence="4">
    <location>
        <begin position="142"/>
        <end position="199"/>
    </location>
</feature>
<feature type="region of interest" description="Disordered" evidence="4">
    <location>
        <begin position="532"/>
        <end position="555"/>
    </location>
</feature>
<keyword evidence="3" id="KW-0862">Zinc</keyword>
<sequence>MTETKKKSKYKMAHYNQQDTDERIPCPYNKFEMITVRRMPQHLIRCPHKNETEFETCPYNAIHIIPRSDYRQHLTTCPTRVVAEKAINYELEKQSDNFGRVKLKGCTDIPEYNTYDIKCSENWDDDDVDDVKPNIYQLAPNMVPDNISEKSEMDSGIDVQDLSEVEFNDPEDRRSTRTHQGRDRRQNTPVRKPKQAPSVFQYSLRMAGVKQGRSLPGQPAPRILQDSGIGESLASEAFEDEILDSKLPDARPSGRCKAPENFGHQNNSGIRETLACETLEHEISDSKPLDVRPKMKYGTQDVRPKVKHETQDVRPKVKHETQDVRAKVKHETQDVRAKVKHETQDVRAKVRKGLDKGSRHHLNTGLNSRAISKTNKNLETDVLPKVSPFQSRDFDFSSPENKHKKDISSSENCGNLVPPKIPSSQLSPGAGRGAILQYLISNNSPNLSPTGHAPKPETLSPHGPLSQGIGRGALAQYILGKIPAESGLDATPSLNTRRSPGVSPQGLGRGMLAQILNDKRVPANTHLKSTLTADTSQRQNQVPENSEPIATTPKGVPKVLDHEKLFQNLNDKTVPTDSEPKEIRKGTPKVPANSEPKVMELASVPQVLGHGWLGSKRGLANPDTQISRVEESDDEEDLILKFEGIGRGARLKNGNQDPRLYPPSIGSSWSNKNFEYAKN</sequence>
<dbReference type="Pfam" id="PF05253">
    <property type="entry name" value="zf-U11-48K"/>
    <property type="match status" value="1"/>
</dbReference>
<dbReference type="PROSITE" id="PS51800">
    <property type="entry name" value="ZF_CHHC_U11_48K"/>
    <property type="match status" value="2"/>
</dbReference>
<dbReference type="InterPro" id="IPR022776">
    <property type="entry name" value="TRM13/UPF0224_CHHC_Znf_dom"/>
</dbReference>
<protein>
    <recommendedName>
        <fullName evidence="5">CHHC U11-48K-type domain-containing protein</fullName>
    </recommendedName>
</protein>
<feature type="compositionally biased region" description="Basic and acidic residues" evidence="4">
    <location>
        <begin position="302"/>
        <end position="348"/>
    </location>
</feature>
<organism evidence="6 7">
    <name type="scientific">Lottia gigantea</name>
    <name type="common">Giant owl limpet</name>
    <dbReference type="NCBI Taxonomy" id="225164"/>
    <lineage>
        <taxon>Eukaryota</taxon>
        <taxon>Metazoa</taxon>
        <taxon>Spiralia</taxon>
        <taxon>Lophotrochozoa</taxon>
        <taxon>Mollusca</taxon>
        <taxon>Gastropoda</taxon>
        <taxon>Patellogastropoda</taxon>
        <taxon>Lottioidea</taxon>
        <taxon>Lottiidae</taxon>
        <taxon>Lottia</taxon>
    </lineage>
</organism>
<keyword evidence="7" id="KW-1185">Reference proteome</keyword>
<feature type="region of interest" description="Disordered" evidence="4">
    <location>
        <begin position="615"/>
        <end position="634"/>
    </location>
</feature>
<dbReference type="EMBL" id="KB199651">
    <property type="protein sequence ID" value="ESP04918.1"/>
    <property type="molecule type" value="Genomic_DNA"/>
</dbReference>
<dbReference type="SUPFAM" id="SSF47162">
    <property type="entry name" value="Apolipoprotein"/>
    <property type="match status" value="1"/>
</dbReference>
<keyword evidence="1" id="KW-0479">Metal-binding</keyword>
<feature type="domain" description="CHHC U11-48K-type" evidence="5">
    <location>
        <begin position="54"/>
        <end position="81"/>
    </location>
</feature>
<reference evidence="6 7" key="1">
    <citation type="journal article" date="2013" name="Nature">
        <title>Insights into bilaterian evolution from three spiralian genomes.</title>
        <authorList>
            <person name="Simakov O."/>
            <person name="Marletaz F."/>
            <person name="Cho S.J."/>
            <person name="Edsinger-Gonzales E."/>
            <person name="Havlak P."/>
            <person name="Hellsten U."/>
            <person name="Kuo D.H."/>
            <person name="Larsson T."/>
            <person name="Lv J."/>
            <person name="Arendt D."/>
            <person name="Savage R."/>
            <person name="Osoegawa K."/>
            <person name="de Jong P."/>
            <person name="Grimwood J."/>
            <person name="Chapman J.A."/>
            <person name="Shapiro H."/>
            <person name="Aerts A."/>
            <person name="Otillar R.P."/>
            <person name="Terry A.Y."/>
            <person name="Boore J.L."/>
            <person name="Grigoriev I.V."/>
            <person name="Lindberg D.R."/>
            <person name="Seaver E.C."/>
            <person name="Weisblat D.A."/>
            <person name="Putnam N.H."/>
            <person name="Rokhsar D.S."/>
        </authorList>
    </citation>
    <scope>NUCLEOTIDE SEQUENCE [LARGE SCALE GENOMIC DNA]</scope>
</reference>
<feature type="compositionally biased region" description="Polar residues" evidence="4">
    <location>
        <begin position="532"/>
        <end position="544"/>
    </location>
</feature>
<feature type="domain" description="CHHC U11-48K-type" evidence="5">
    <location>
        <begin position="23"/>
        <end position="50"/>
    </location>
</feature>
<proteinExistence type="predicted"/>
<name>V4B3I6_LOTGI</name>
<feature type="region of interest" description="Disordered" evidence="4">
    <location>
        <begin position="299"/>
        <end position="348"/>
    </location>
</feature>
<dbReference type="RefSeq" id="XP_009044427.1">
    <property type="nucleotide sequence ID" value="XM_009046179.1"/>
</dbReference>
<evidence type="ECO:0000313" key="7">
    <source>
        <dbReference type="Proteomes" id="UP000030746"/>
    </source>
</evidence>